<name>A0A3Q8XDB6_ACIJO</name>
<evidence type="ECO:0000313" key="1">
    <source>
        <dbReference type="EMBL" id="AZN63974.1"/>
    </source>
</evidence>
<dbReference type="PANTHER" id="PTHR37941:SF1">
    <property type="entry name" value="FUMARASE E-RELATED"/>
    <property type="match status" value="1"/>
</dbReference>
<accession>A0A3Q8XDB6</accession>
<evidence type="ECO:0008006" key="3">
    <source>
        <dbReference type="Google" id="ProtNLM"/>
    </source>
</evidence>
<dbReference type="Proteomes" id="UP000276980">
    <property type="component" value="Chromosome"/>
</dbReference>
<dbReference type="InterPro" id="IPR007761">
    <property type="entry name" value="MtlR-like"/>
</dbReference>
<gene>
    <name evidence="1" type="ORF">CFH90_08010</name>
</gene>
<evidence type="ECO:0000313" key="2">
    <source>
        <dbReference type="Proteomes" id="UP000276980"/>
    </source>
</evidence>
<dbReference type="PANTHER" id="PTHR37941">
    <property type="entry name" value="FUMARASE E-RELATED"/>
    <property type="match status" value="1"/>
</dbReference>
<dbReference type="InterPro" id="IPR038026">
    <property type="entry name" value="MtlR-like_sf"/>
</dbReference>
<dbReference type="Gene3D" id="1.20.120.330">
    <property type="entry name" value="Nucleotidyltransferases domain 2"/>
    <property type="match status" value="1"/>
</dbReference>
<dbReference type="RefSeq" id="WP_126036448.1">
    <property type="nucleotide sequence ID" value="NZ_CP022298.1"/>
</dbReference>
<dbReference type="GO" id="GO:0045892">
    <property type="term" value="P:negative regulation of DNA-templated transcription"/>
    <property type="evidence" value="ECO:0007669"/>
    <property type="project" value="TreeGrafter"/>
</dbReference>
<dbReference type="SUPFAM" id="SSF158668">
    <property type="entry name" value="MtlR-like"/>
    <property type="match status" value="1"/>
</dbReference>
<dbReference type="EMBL" id="CP022298">
    <property type="protein sequence ID" value="AZN63974.1"/>
    <property type="molecule type" value="Genomic_DNA"/>
</dbReference>
<reference evidence="1 2" key="1">
    <citation type="submission" date="2017-06" db="EMBL/GenBank/DDBJ databases">
        <title>Complete Genome Sequence of the Carbazole-Degrading Bacterium Acinetobacter johnsonii IC001.</title>
        <authorList>
            <person name="Vejarano F."/>
            <person name="Suzuki-Minakuchi C."/>
            <person name="Ohtsubo Y."/>
            <person name="Tsuda M."/>
            <person name="Okada K."/>
            <person name="Nojiri H."/>
        </authorList>
    </citation>
    <scope>NUCLEOTIDE SEQUENCE [LARGE SCALE GENOMIC DNA]</scope>
    <source>
        <strain evidence="1 2">IC001</strain>
    </source>
</reference>
<dbReference type="AlphaFoldDB" id="A0A3Q8XDB6"/>
<sequence>MLDGFNAPLGTFSSKLDACYALGLIDEYEFNEINLIRKVRNEFAHTAYDADFNIQKVKDLCMTWLCCTNLSVKGFSAI</sequence>
<proteinExistence type="predicted"/>
<organism evidence="1 2">
    <name type="scientific">Acinetobacter johnsonii</name>
    <dbReference type="NCBI Taxonomy" id="40214"/>
    <lineage>
        <taxon>Bacteria</taxon>
        <taxon>Pseudomonadati</taxon>
        <taxon>Pseudomonadota</taxon>
        <taxon>Gammaproteobacteria</taxon>
        <taxon>Moraxellales</taxon>
        <taxon>Moraxellaceae</taxon>
        <taxon>Acinetobacter</taxon>
    </lineage>
</organism>
<protein>
    <recommendedName>
        <fullName evidence="3">DUF4145 domain-containing protein</fullName>
    </recommendedName>
</protein>